<dbReference type="GO" id="GO:0005794">
    <property type="term" value="C:Golgi apparatus"/>
    <property type="evidence" value="ECO:0007669"/>
    <property type="project" value="TreeGrafter"/>
</dbReference>
<keyword evidence="3 6" id="KW-1133">Transmembrane helix</keyword>
<sequence length="363" mass="37931">MRHVPSARQHCLELAAGSSVVVKALCATVVLLYLLSYATHTAYALAVTPGYLIPPMLWVWTPLTCSLVELHAWEAAASVATVALAGRLLEPLWGALELLTFLAVVGTGTGVLACAAYLALYVATFNLDYLFSVQVRGCAGLAGGVLAALVQTRPDAAALLPLRSPPRLLLRLRHAPAAVLAALGLAALLAPSLVSGRPALCFACGLLSGWAYLRFCQSHARGRGDMSEHFELAVFFPGPARPAVALLARLAHGAMVRLGLCGRAVKRYDVGAPSAITISLHGADPHDAERRRQLALKALNERLKRGDEHANWPDMDDDGDQSSDDERTMAPASGGGAGGTGAGFSDSPEIVGQAGQPALAVKA</sequence>
<dbReference type="GO" id="GO:0006890">
    <property type="term" value="P:retrograde vesicle-mediated transport, Golgi to endoplasmic reticulum"/>
    <property type="evidence" value="ECO:0007669"/>
    <property type="project" value="InterPro"/>
</dbReference>
<dbReference type="Pfam" id="PF08551">
    <property type="entry name" value="DUF1751"/>
    <property type="match status" value="1"/>
</dbReference>
<feature type="compositionally biased region" description="Gly residues" evidence="5">
    <location>
        <begin position="333"/>
        <end position="342"/>
    </location>
</feature>
<evidence type="ECO:0000256" key="2">
    <source>
        <dbReference type="ARBA" id="ARBA00022692"/>
    </source>
</evidence>
<dbReference type="InterPro" id="IPR035952">
    <property type="entry name" value="Rhomboid-like_sf"/>
</dbReference>
<keyword evidence="7" id="KW-1185">Reference proteome</keyword>
<reference evidence="8 9" key="1">
    <citation type="submission" date="2025-04" db="UniProtKB">
        <authorList>
            <consortium name="RefSeq"/>
        </authorList>
    </citation>
    <scope>IDENTIFICATION</scope>
    <source>
        <tissue evidence="8 9">Sperm</tissue>
    </source>
</reference>
<dbReference type="RefSeq" id="XP_032827605.1">
    <property type="nucleotide sequence ID" value="XM_032971714.1"/>
</dbReference>
<dbReference type="GeneID" id="116952384"/>
<accession>A0AAJ7U0Q9</accession>
<keyword evidence="2 6" id="KW-0812">Transmembrane</keyword>
<dbReference type="CTD" id="11070"/>
<feature type="compositionally biased region" description="Acidic residues" evidence="5">
    <location>
        <begin position="314"/>
        <end position="323"/>
    </location>
</feature>
<dbReference type="GO" id="GO:0016020">
    <property type="term" value="C:membrane"/>
    <property type="evidence" value="ECO:0007669"/>
    <property type="project" value="UniProtKB-SubCell"/>
</dbReference>
<evidence type="ECO:0000256" key="4">
    <source>
        <dbReference type="ARBA" id="ARBA00023136"/>
    </source>
</evidence>
<dbReference type="FunFam" id="1.20.1540.10:FF:000004">
    <property type="entry name" value="Transmembrane protein 115"/>
    <property type="match status" value="1"/>
</dbReference>
<feature type="transmembrane region" description="Helical" evidence="6">
    <location>
        <begin position="101"/>
        <end position="123"/>
    </location>
</feature>
<comment type="subcellular location">
    <subcellularLocation>
        <location evidence="1">Membrane</location>
        <topology evidence="1">Multi-pass membrane protein</topology>
    </subcellularLocation>
</comment>
<evidence type="ECO:0000313" key="9">
    <source>
        <dbReference type="RefSeq" id="XP_032827605.1"/>
    </source>
</evidence>
<dbReference type="RefSeq" id="XP_032827606.1">
    <property type="nucleotide sequence ID" value="XM_032971715.1"/>
</dbReference>
<proteinExistence type="predicted"/>
<dbReference type="InterPro" id="IPR013861">
    <property type="entry name" value="TMEM115/Pdh1/Rbl19"/>
</dbReference>
<dbReference type="Gene3D" id="1.20.1540.10">
    <property type="entry name" value="Rhomboid-like"/>
    <property type="match status" value="1"/>
</dbReference>
<evidence type="ECO:0000256" key="6">
    <source>
        <dbReference type="SAM" id="Phobius"/>
    </source>
</evidence>
<organism evidence="7 9">
    <name type="scientific">Petromyzon marinus</name>
    <name type="common">Sea lamprey</name>
    <dbReference type="NCBI Taxonomy" id="7757"/>
    <lineage>
        <taxon>Eukaryota</taxon>
        <taxon>Metazoa</taxon>
        <taxon>Chordata</taxon>
        <taxon>Craniata</taxon>
        <taxon>Vertebrata</taxon>
        <taxon>Cyclostomata</taxon>
        <taxon>Hyperoartia</taxon>
        <taxon>Petromyzontiformes</taxon>
        <taxon>Petromyzontidae</taxon>
        <taxon>Petromyzon</taxon>
    </lineage>
</organism>
<name>A0AAJ7U0Q9_PETMA</name>
<dbReference type="SMART" id="SM01160">
    <property type="entry name" value="DUF1751"/>
    <property type="match status" value="1"/>
</dbReference>
<dbReference type="RefSeq" id="XP_032827604.1">
    <property type="nucleotide sequence ID" value="XM_032971713.1"/>
</dbReference>
<gene>
    <name evidence="8 9 10" type="primary">TMEM115</name>
</gene>
<evidence type="ECO:0000313" key="8">
    <source>
        <dbReference type="RefSeq" id="XP_032827604.1"/>
    </source>
</evidence>
<evidence type="ECO:0000313" key="7">
    <source>
        <dbReference type="Proteomes" id="UP001318040"/>
    </source>
</evidence>
<protein>
    <submittedName>
        <fullName evidence="8 9">Transmembrane protein 115</fullName>
    </submittedName>
</protein>
<keyword evidence="4 6" id="KW-0472">Membrane</keyword>
<dbReference type="Proteomes" id="UP001318040">
    <property type="component" value="Chromosome 46"/>
</dbReference>
<feature type="transmembrane region" description="Helical" evidence="6">
    <location>
        <begin position="42"/>
        <end position="60"/>
    </location>
</feature>
<dbReference type="PANTHER" id="PTHR13377">
    <property type="entry name" value="PLACENTAL PROTEIN 6"/>
    <property type="match status" value="1"/>
</dbReference>
<feature type="region of interest" description="Disordered" evidence="5">
    <location>
        <begin position="305"/>
        <end position="363"/>
    </location>
</feature>
<dbReference type="KEGG" id="pmrn:116952384"/>
<evidence type="ECO:0000256" key="5">
    <source>
        <dbReference type="SAM" id="MobiDB-lite"/>
    </source>
</evidence>
<feature type="transmembrane region" description="Helical" evidence="6">
    <location>
        <begin position="14"/>
        <end position="35"/>
    </location>
</feature>
<dbReference type="AlphaFoldDB" id="A0AAJ7U0Q9"/>
<evidence type="ECO:0000256" key="1">
    <source>
        <dbReference type="ARBA" id="ARBA00004141"/>
    </source>
</evidence>
<evidence type="ECO:0000256" key="3">
    <source>
        <dbReference type="ARBA" id="ARBA00022989"/>
    </source>
</evidence>
<feature type="transmembrane region" description="Helical" evidence="6">
    <location>
        <begin position="170"/>
        <end position="190"/>
    </location>
</feature>
<feature type="transmembrane region" description="Helical" evidence="6">
    <location>
        <begin position="129"/>
        <end position="150"/>
    </location>
</feature>
<dbReference type="PANTHER" id="PTHR13377:SF3">
    <property type="entry name" value="TRANSMEMBRANE PROTEIN 115"/>
    <property type="match status" value="1"/>
</dbReference>
<dbReference type="SUPFAM" id="SSF144091">
    <property type="entry name" value="Rhomboid-like"/>
    <property type="match status" value="1"/>
</dbReference>
<evidence type="ECO:0000313" key="10">
    <source>
        <dbReference type="RefSeq" id="XP_032827606.1"/>
    </source>
</evidence>